<protein>
    <recommendedName>
        <fullName evidence="3">DUF5063 domain-containing protein</fullName>
    </recommendedName>
</protein>
<dbReference type="InterPro" id="IPR038312">
    <property type="entry name" value="DUF5063_sf"/>
</dbReference>
<evidence type="ECO:0008006" key="3">
    <source>
        <dbReference type="Google" id="ProtNLM"/>
    </source>
</evidence>
<dbReference type="EMBL" id="CP042582">
    <property type="protein sequence ID" value="QEX24685.1"/>
    <property type="molecule type" value="Genomic_DNA"/>
</dbReference>
<dbReference type="OrthoDB" id="167557at204441"/>
<name>A0A5J6N6T6_9PROT</name>
<organism evidence="1 2">
    <name type="scientific">Hypericibacter adhaerens</name>
    <dbReference type="NCBI Taxonomy" id="2602016"/>
    <lineage>
        <taxon>Bacteria</taxon>
        <taxon>Pseudomonadati</taxon>
        <taxon>Pseudomonadota</taxon>
        <taxon>Alphaproteobacteria</taxon>
        <taxon>Rhodospirillales</taxon>
        <taxon>Dongiaceae</taxon>
        <taxon>Hypericibacter</taxon>
    </lineage>
</organism>
<sequence length="152" mass="17218">MPSSDLALPVRNFLELIKAPPASKTARLQALAAALDHLAYAYHGLTGTDFDYDVTDHPPDWHQRAYREIGARFPELGFYSVVESKGIDESPALGDAIDDLIDIDAELRDVLALWDLGSHQVAANQYLWGYRFHWGRHLLDLRKHLHALLYEL</sequence>
<accession>A0A5J6N6T6</accession>
<dbReference type="Pfam" id="PF16702">
    <property type="entry name" value="DUF5063"/>
    <property type="match status" value="1"/>
</dbReference>
<proteinExistence type="predicted"/>
<dbReference type="Gene3D" id="1.20.120.1550">
    <property type="entry name" value="Protein of unknown function DUF5063"/>
    <property type="match status" value="1"/>
</dbReference>
<evidence type="ECO:0000313" key="1">
    <source>
        <dbReference type="EMBL" id="QEX24685.1"/>
    </source>
</evidence>
<dbReference type="InterPro" id="IPR032025">
    <property type="entry name" value="DUF5063"/>
</dbReference>
<dbReference type="AlphaFoldDB" id="A0A5J6N6T6"/>
<dbReference type="KEGG" id="hadh:FRZ61_46260"/>
<dbReference type="Proteomes" id="UP000325797">
    <property type="component" value="Chromosome"/>
</dbReference>
<keyword evidence="2" id="KW-1185">Reference proteome</keyword>
<gene>
    <name evidence="1" type="ORF">FRZ61_46260</name>
</gene>
<reference evidence="1 2" key="1">
    <citation type="submission" date="2019-08" db="EMBL/GenBank/DDBJ databases">
        <title>Hyperibacter terrae gen. nov., sp. nov. and Hyperibacter viscosus sp. nov., two new members in the family Rhodospirillaceae isolated from the rhizosphere of Hypericum perforatum.</title>
        <authorList>
            <person name="Noviana Z."/>
        </authorList>
    </citation>
    <scope>NUCLEOTIDE SEQUENCE [LARGE SCALE GENOMIC DNA]</scope>
    <source>
        <strain evidence="1 2">R5959</strain>
    </source>
</reference>
<dbReference type="RefSeq" id="WP_151119940.1">
    <property type="nucleotide sequence ID" value="NZ_CP042582.1"/>
</dbReference>
<evidence type="ECO:0000313" key="2">
    <source>
        <dbReference type="Proteomes" id="UP000325797"/>
    </source>
</evidence>